<dbReference type="Proteomes" id="UP000250189">
    <property type="component" value="Chromosome"/>
</dbReference>
<reference evidence="2 3" key="1">
    <citation type="submission" date="2016-04" db="EMBL/GenBank/DDBJ databases">
        <title>Complete genome sequence of Thermococcus chitonophagus type strain GC74.</title>
        <authorList>
            <person name="Oger P.M."/>
        </authorList>
    </citation>
    <scope>NUCLEOTIDE SEQUENCE [LARGE SCALE GENOMIC DNA]</scope>
    <source>
        <strain evidence="2 3">GC74</strain>
    </source>
</reference>
<evidence type="ECO:0000313" key="3">
    <source>
        <dbReference type="Proteomes" id="UP000250189"/>
    </source>
</evidence>
<dbReference type="EMBL" id="CP015193">
    <property type="protein sequence ID" value="ASJ16172.1"/>
    <property type="molecule type" value="Genomic_DNA"/>
</dbReference>
<keyword evidence="1" id="KW-0812">Transmembrane</keyword>
<keyword evidence="3" id="KW-1185">Reference proteome</keyword>
<dbReference type="AlphaFoldDB" id="A0A2Z2N9G4"/>
<feature type="transmembrane region" description="Helical" evidence="1">
    <location>
        <begin position="6"/>
        <end position="21"/>
    </location>
</feature>
<sequence>MDAWVGTAILLGISLVVYLLLRARGYSKAKAGLSAIITYMIVGIVQVELLDWSVSPWVVVIPGIFVAFLDIIQLRMAEHHQKA</sequence>
<gene>
    <name evidence="2" type="ORF">A3L04_03290</name>
</gene>
<feature type="transmembrane region" description="Helical" evidence="1">
    <location>
        <begin position="33"/>
        <end position="50"/>
    </location>
</feature>
<proteinExistence type="predicted"/>
<accession>A0A2Z2N9G4</accession>
<protein>
    <submittedName>
        <fullName evidence="2">Uncharacterized protein</fullName>
    </submittedName>
</protein>
<feature type="transmembrane region" description="Helical" evidence="1">
    <location>
        <begin position="56"/>
        <end position="74"/>
    </location>
</feature>
<keyword evidence="1" id="KW-0472">Membrane</keyword>
<evidence type="ECO:0000256" key="1">
    <source>
        <dbReference type="SAM" id="Phobius"/>
    </source>
</evidence>
<organism evidence="2 3">
    <name type="scientific">Thermococcus chitonophagus</name>
    <dbReference type="NCBI Taxonomy" id="54262"/>
    <lineage>
        <taxon>Archaea</taxon>
        <taxon>Methanobacteriati</taxon>
        <taxon>Methanobacteriota</taxon>
        <taxon>Thermococci</taxon>
        <taxon>Thermococcales</taxon>
        <taxon>Thermococcaceae</taxon>
        <taxon>Thermococcus</taxon>
    </lineage>
</organism>
<name>A0A2Z2N9G4_9EURY</name>
<evidence type="ECO:0000313" key="2">
    <source>
        <dbReference type="EMBL" id="ASJ16172.1"/>
    </source>
</evidence>
<keyword evidence="1" id="KW-1133">Transmembrane helix</keyword>